<sequence>MALVRPKLDPAATTASPSEPTLDAASATVRRQAARARATDPDAVDALAERLRIESDDSVREALLAALGAIGTAEAVAHLFALLDSEDVWLRNAAIETLQGMDAAVLEALERNLDHPDSDHRIFAVNVLTSLRHPAAADLALRALERDAHVNVCAAALDVLAEIGRPDMVQAIAAAVDRFPDEPFLRFAAKAALRRIA</sequence>
<dbReference type="InterPro" id="IPR016024">
    <property type="entry name" value="ARM-type_fold"/>
</dbReference>
<evidence type="ECO:0000313" key="2">
    <source>
        <dbReference type="EMBL" id="MFC6791865.1"/>
    </source>
</evidence>
<proteinExistence type="predicted"/>
<dbReference type="SMART" id="SM00567">
    <property type="entry name" value="EZ_HEAT"/>
    <property type="match status" value="5"/>
</dbReference>
<dbReference type="Gene3D" id="1.25.10.10">
    <property type="entry name" value="Leucine-rich Repeat Variant"/>
    <property type="match status" value="1"/>
</dbReference>
<dbReference type="EMBL" id="JBHSWN010000001">
    <property type="protein sequence ID" value="MFC6791865.1"/>
    <property type="molecule type" value="Genomic_DNA"/>
</dbReference>
<dbReference type="RefSeq" id="WP_378973125.1">
    <property type="nucleotide sequence ID" value="NZ_JBHSWN010000001.1"/>
</dbReference>
<dbReference type="Pfam" id="PF13646">
    <property type="entry name" value="HEAT_2"/>
    <property type="match status" value="2"/>
</dbReference>
<dbReference type="Proteomes" id="UP001596292">
    <property type="component" value="Unassembled WGS sequence"/>
</dbReference>
<dbReference type="InterPro" id="IPR011989">
    <property type="entry name" value="ARM-like"/>
</dbReference>
<dbReference type="SUPFAM" id="SSF48371">
    <property type="entry name" value="ARM repeat"/>
    <property type="match status" value="1"/>
</dbReference>
<name>A0ABW2BQL9_9HYPH</name>
<organism evidence="2 3">
    <name type="scientific">Methylobacterium komagatae</name>
    <dbReference type="NCBI Taxonomy" id="374425"/>
    <lineage>
        <taxon>Bacteria</taxon>
        <taxon>Pseudomonadati</taxon>
        <taxon>Pseudomonadota</taxon>
        <taxon>Alphaproteobacteria</taxon>
        <taxon>Hyphomicrobiales</taxon>
        <taxon>Methylobacteriaceae</taxon>
        <taxon>Methylobacterium</taxon>
    </lineage>
</organism>
<reference evidence="3" key="1">
    <citation type="journal article" date="2019" name="Int. J. Syst. Evol. Microbiol.">
        <title>The Global Catalogue of Microorganisms (GCM) 10K type strain sequencing project: providing services to taxonomists for standard genome sequencing and annotation.</title>
        <authorList>
            <consortium name="The Broad Institute Genomics Platform"/>
            <consortium name="The Broad Institute Genome Sequencing Center for Infectious Disease"/>
            <person name="Wu L."/>
            <person name="Ma J."/>
        </authorList>
    </citation>
    <scope>NUCLEOTIDE SEQUENCE [LARGE SCALE GENOMIC DNA]</scope>
    <source>
        <strain evidence="3">CCUG 48316</strain>
    </source>
</reference>
<protein>
    <submittedName>
        <fullName evidence="2">HEAT repeat domain-containing protein</fullName>
    </submittedName>
</protein>
<comment type="caution">
    <text evidence="2">The sequence shown here is derived from an EMBL/GenBank/DDBJ whole genome shotgun (WGS) entry which is preliminary data.</text>
</comment>
<feature type="region of interest" description="Disordered" evidence="1">
    <location>
        <begin position="1"/>
        <end position="38"/>
    </location>
</feature>
<gene>
    <name evidence="2" type="ORF">ACFQE0_21050</name>
</gene>
<evidence type="ECO:0000256" key="1">
    <source>
        <dbReference type="SAM" id="MobiDB-lite"/>
    </source>
</evidence>
<keyword evidence="3" id="KW-1185">Reference proteome</keyword>
<evidence type="ECO:0000313" key="3">
    <source>
        <dbReference type="Proteomes" id="UP001596292"/>
    </source>
</evidence>
<dbReference type="InterPro" id="IPR004155">
    <property type="entry name" value="PBS_lyase_HEAT"/>
</dbReference>
<accession>A0ABW2BQL9</accession>